<dbReference type="InterPro" id="IPR050275">
    <property type="entry name" value="PGM_Phosphatase"/>
</dbReference>
<dbReference type="GO" id="GO:0016791">
    <property type="term" value="F:phosphatase activity"/>
    <property type="evidence" value="ECO:0007669"/>
    <property type="project" value="TreeGrafter"/>
</dbReference>
<dbReference type="EMBL" id="JAAGLQ010000210">
    <property type="protein sequence ID" value="NEA15946.1"/>
    <property type="molecule type" value="Genomic_DNA"/>
</dbReference>
<dbReference type="RefSeq" id="WP_164344102.1">
    <property type="nucleotide sequence ID" value="NZ_JAAGLQ010000210.1"/>
</dbReference>
<protein>
    <submittedName>
        <fullName evidence="1">Histidine phosphatase family protein</fullName>
    </submittedName>
</protein>
<dbReference type="CDD" id="cd07067">
    <property type="entry name" value="HP_PGM_like"/>
    <property type="match status" value="1"/>
</dbReference>
<sequence length="213" mass="23216">MADIWLMRHGAYEGHRPGYHAPHEAALTQEGREQVRRSLPLPGGISAIVTSPIPRARQTATLVSHLTGLPIVAASGLLAEWRAPSIVLGRTSETYPPAYRAWRARRLANPSLRCEDGESLTDLHTRARHCATFLHHTSGRHGSLLAISHTLLLGVLTHLPEGPAAFTKAAKKPWQFTEVRLLPAYQKAGEVSWIAPRSDGRRGECRGAGPNCG</sequence>
<comment type="caution">
    <text evidence="1">The sequence shown here is derived from an EMBL/GenBank/DDBJ whole genome shotgun (WGS) entry which is preliminary data.</text>
</comment>
<dbReference type="InterPro" id="IPR013078">
    <property type="entry name" value="His_Pase_superF_clade-1"/>
</dbReference>
<dbReference type="AlphaFoldDB" id="A0A6N9U231"/>
<dbReference type="PANTHER" id="PTHR48100">
    <property type="entry name" value="BROAD-SPECIFICITY PHOSPHATASE YOR283W-RELATED"/>
    <property type="match status" value="1"/>
</dbReference>
<dbReference type="Gene3D" id="3.40.50.1240">
    <property type="entry name" value="Phosphoglycerate mutase-like"/>
    <property type="match status" value="1"/>
</dbReference>
<dbReference type="SUPFAM" id="SSF53254">
    <property type="entry name" value="Phosphoglycerate mutase-like"/>
    <property type="match status" value="1"/>
</dbReference>
<dbReference type="InterPro" id="IPR029033">
    <property type="entry name" value="His_PPase_superfam"/>
</dbReference>
<proteinExistence type="predicted"/>
<evidence type="ECO:0000313" key="2">
    <source>
        <dbReference type="Proteomes" id="UP000471293"/>
    </source>
</evidence>
<dbReference type="SMART" id="SM00855">
    <property type="entry name" value="PGAM"/>
    <property type="match status" value="1"/>
</dbReference>
<organism evidence="1 2">
    <name type="scientific">Streptomyces halstedii</name>
    <dbReference type="NCBI Taxonomy" id="1944"/>
    <lineage>
        <taxon>Bacteria</taxon>
        <taxon>Bacillati</taxon>
        <taxon>Actinomycetota</taxon>
        <taxon>Actinomycetes</taxon>
        <taxon>Kitasatosporales</taxon>
        <taxon>Streptomycetaceae</taxon>
        <taxon>Streptomyces</taxon>
    </lineage>
</organism>
<gene>
    <name evidence="1" type="ORF">G3I29_10475</name>
</gene>
<name>A0A6N9U231_STRHA</name>
<dbReference type="Proteomes" id="UP000471293">
    <property type="component" value="Unassembled WGS sequence"/>
</dbReference>
<reference evidence="1 2" key="1">
    <citation type="submission" date="2020-01" db="EMBL/GenBank/DDBJ databases">
        <title>Insect and environment-associated Actinomycetes.</title>
        <authorList>
            <person name="Currrie C."/>
            <person name="Chevrette M."/>
            <person name="Carlson C."/>
            <person name="Stubbendieck R."/>
            <person name="Wendt-Pienkowski E."/>
        </authorList>
    </citation>
    <scope>NUCLEOTIDE SEQUENCE [LARGE SCALE GENOMIC DNA]</scope>
    <source>
        <strain evidence="1 2">SID11342</strain>
    </source>
</reference>
<dbReference type="Pfam" id="PF00300">
    <property type="entry name" value="His_Phos_1"/>
    <property type="match status" value="1"/>
</dbReference>
<evidence type="ECO:0000313" key="1">
    <source>
        <dbReference type="EMBL" id="NEA15946.1"/>
    </source>
</evidence>
<accession>A0A6N9U231</accession>